<dbReference type="AlphaFoldDB" id="A0AAU9UIE9"/>
<organism evidence="1 2">
    <name type="scientific">Euphydryas editha</name>
    <name type="common">Edith's checkerspot</name>
    <dbReference type="NCBI Taxonomy" id="104508"/>
    <lineage>
        <taxon>Eukaryota</taxon>
        <taxon>Metazoa</taxon>
        <taxon>Ecdysozoa</taxon>
        <taxon>Arthropoda</taxon>
        <taxon>Hexapoda</taxon>
        <taxon>Insecta</taxon>
        <taxon>Pterygota</taxon>
        <taxon>Neoptera</taxon>
        <taxon>Endopterygota</taxon>
        <taxon>Lepidoptera</taxon>
        <taxon>Glossata</taxon>
        <taxon>Ditrysia</taxon>
        <taxon>Papilionoidea</taxon>
        <taxon>Nymphalidae</taxon>
        <taxon>Nymphalinae</taxon>
        <taxon>Euphydryas</taxon>
    </lineage>
</organism>
<name>A0AAU9UIE9_EUPED</name>
<keyword evidence="2" id="KW-1185">Reference proteome</keyword>
<proteinExistence type="predicted"/>
<sequence length="103" mass="12047">MRQEDFVKRKKTKLARRKNKSKVSFKKCIIGSEDSEDEVPIAQLCDDDDEDDDIENRDICAICQEFGRDGEIWFRCCRCSGWIHKECSGKDSADNFMCDFCFN</sequence>
<evidence type="ECO:0008006" key="3">
    <source>
        <dbReference type="Google" id="ProtNLM"/>
    </source>
</evidence>
<dbReference type="Proteomes" id="UP001153954">
    <property type="component" value="Unassembled WGS sequence"/>
</dbReference>
<comment type="caution">
    <text evidence="1">The sequence shown here is derived from an EMBL/GenBank/DDBJ whole genome shotgun (WGS) entry which is preliminary data.</text>
</comment>
<protein>
    <recommendedName>
        <fullName evidence="3">Zinc finger PHD-type domain-containing protein</fullName>
    </recommendedName>
</protein>
<dbReference type="EMBL" id="CAKOGL010000018">
    <property type="protein sequence ID" value="CAH2097656.1"/>
    <property type="molecule type" value="Genomic_DNA"/>
</dbReference>
<dbReference type="InterPro" id="IPR011011">
    <property type="entry name" value="Znf_FYVE_PHD"/>
</dbReference>
<reference evidence="1" key="1">
    <citation type="submission" date="2022-03" db="EMBL/GenBank/DDBJ databases">
        <authorList>
            <person name="Tunstrom K."/>
        </authorList>
    </citation>
    <scope>NUCLEOTIDE SEQUENCE</scope>
</reference>
<gene>
    <name evidence="1" type="ORF">EEDITHA_LOCUS12854</name>
</gene>
<evidence type="ECO:0000313" key="1">
    <source>
        <dbReference type="EMBL" id="CAH2097656.1"/>
    </source>
</evidence>
<evidence type="ECO:0000313" key="2">
    <source>
        <dbReference type="Proteomes" id="UP001153954"/>
    </source>
</evidence>
<accession>A0AAU9UIE9</accession>
<dbReference type="SUPFAM" id="SSF57903">
    <property type="entry name" value="FYVE/PHD zinc finger"/>
    <property type="match status" value="1"/>
</dbReference>